<feature type="compositionally biased region" description="Acidic residues" evidence="12">
    <location>
        <begin position="430"/>
        <end position="441"/>
    </location>
</feature>
<dbReference type="Proteomes" id="UP000094801">
    <property type="component" value="Unassembled WGS sequence"/>
</dbReference>
<dbReference type="OrthoDB" id="75754at2759"/>
<dbReference type="PANTHER" id="PTHR45849">
    <property type="entry name" value="FACT COMPLEX SUBUNIT SSRP1"/>
    <property type="match status" value="1"/>
</dbReference>
<evidence type="ECO:0000313" key="14">
    <source>
        <dbReference type="EMBL" id="ODV85542.1"/>
    </source>
</evidence>
<keyword evidence="15" id="KW-1185">Reference proteome</keyword>
<evidence type="ECO:0000256" key="8">
    <source>
        <dbReference type="ARBA" id="ARBA00023125"/>
    </source>
</evidence>
<evidence type="ECO:0000256" key="6">
    <source>
        <dbReference type="ARBA" id="ARBA00022454"/>
    </source>
</evidence>
<evidence type="ECO:0000256" key="12">
    <source>
        <dbReference type="SAM" id="MobiDB-lite"/>
    </source>
</evidence>
<evidence type="ECO:0000256" key="4">
    <source>
        <dbReference type="ARBA" id="ARBA00017355"/>
    </source>
</evidence>
<sequence length="441" mass="49335">MSFLDSLPTNLKIQVQDVFTAYPPSEDVIRALVEELTSSNSSANKRRKTAGGTELELAERPVETPPESLTGCHIILQIPELSIQSPVRKKLNLVFACFPGERTAFLALTKSIDSKPELVIKDLSPANITFAICLNFPEKKALKNLIIEYKHNMGDQYKNDPILIQFNNDSLTEQFGPLLEKTDLITYLQRQFEIMGFKMINGASKESKGFHVEAYKGSKEGYLYFLANHIIFGFRKPILIFNSTDIDSITYTSITRLTFNVTLHVSVPAVEGQERKLEKFEFSMIDQKEFEKIDQYVKNKEFRDKSMTDELKAQKQLKNNIENPGALAEAARLIPGGEQIVGDQNNGPVDSEDDEEVDGNYEESESESGSENEAGSGSDSDDSDDSDAGEDDNDINDDAQGQDLQNDQLDAEAQNNELDDGAGFLNFSGMEEEEEEEDDEE</sequence>
<dbReference type="InterPro" id="IPR050454">
    <property type="entry name" value="RTT106/SSRP1_HistChap/FACT"/>
</dbReference>
<feature type="domain" description="Histone chaperone RTT106/FACT complex subunit SPT16-like middle" evidence="13">
    <location>
        <begin position="209"/>
        <end position="307"/>
    </location>
</feature>
<evidence type="ECO:0000313" key="15">
    <source>
        <dbReference type="Proteomes" id="UP000094801"/>
    </source>
</evidence>
<evidence type="ECO:0000256" key="10">
    <source>
        <dbReference type="ARBA" id="ARBA00023186"/>
    </source>
</evidence>
<dbReference type="Gene3D" id="2.30.29.30">
    <property type="entry name" value="Pleckstrin-homology domain (PH domain)/Phosphotyrosine-binding domain (PTB)"/>
    <property type="match status" value="1"/>
</dbReference>
<evidence type="ECO:0000256" key="1">
    <source>
        <dbReference type="ARBA" id="ARBA00004123"/>
    </source>
</evidence>
<feature type="compositionally biased region" description="Acidic residues" evidence="12">
    <location>
        <begin position="379"/>
        <end position="397"/>
    </location>
</feature>
<dbReference type="Gene3D" id="2.30.29.120">
    <property type="match status" value="1"/>
</dbReference>
<dbReference type="InterPro" id="IPR011993">
    <property type="entry name" value="PH-like_dom_sf"/>
</dbReference>
<dbReference type="SUPFAM" id="SSF50729">
    <property type="entry name" value="PH domain-like"/>
    <property type="match status" value="1"/>
</dbReference>
<protein>
    <recommendedName>
        <fullName evidence="4">Histone chaperone RTT106</fullName>
    </recommendedName>
    <alternativeName>
        <fullName evidence="5">Histone chaperone rtt106</fullName>
    </alternativeName>
</protein>
<keyword evidence="8" id="KW-0238">DNA-binding</keyword>
<evidence type="ECO:0000256" key="9">
    <source>
        <dbReference type="ARBA" id="ARBA00023163"/>
    </source>
</evidence>
<evidence type="ECO:0000256" key="11">
    <source>
        <dbReference type="ARBA" id="ARBA00023242"/>
    </source>
</evidence>
<dbReference type="GO" id="GO:0042393">
    <property type="term" value="F:histone binding"/>
    <property type="evidence" value="ECO:0007669"/>
    <property type="project" value="TreeGrafter"/>
</dbReference>
<keyword evidence="7" id="KW-0805">Transcription regulation</keyword>
<keyword evidence="11" id="KW-0539">Nucleus</keyword>
<dbReference type="GO" id="GO:0031491">
    <property type="term" value="F:nucleosome binding"/>
    <property type="evidence" value="ECO:0007669"/>
    <property type="project" value="TreeGrafter"/>
</dbReference>
<dbReference type="Pfam" id="PF08512">
    <property type="entry name" value="Rttp106-like_middle"/>
    <property type="match status" value="1"/>
</dbReference>
<keyword evidence="6" id="KW-0158">Chromosome</keyword>
<dbReference type="PANTHER" id="PTHR45849:SF3">
    <property type="entry name" value="HISTONE CHAPERONE RTT106"/>
    <property type="match status" value="1"/>
</dbReference>
<evidence type="ECO:0000259" key="13">
    <source>
        <dbReference type="SMART" id="SM01287"/>
    </source>
</evidence>
<reference evidence="15" key="1">
    <citation type="submission" date="2016-04" db="EMBL/GenBank/DDBJ databases">
        <title>Comparative genomics of biotechnologically important yeasts.</title>
        <authorList>
            <consortium name="DOE Joint Genome Institute"/>
            <person name="Riley R."/>
            <person name="Haridas S."/>
            <person name="Wolfe K.H."/>
            <person name="Lopes M.R."/>
            <person name="Hittinger C.T."/>
            <person name="Goker M."/>
            <person name="Salamov A."/>
            <person name="Wisecaver J."/>
            <person name="Long T.M."/>
            <person name="Aerts A.L."/>
            <person name="Barry K."/>
            <person name="Choi C."/>
            <person name="Clum A."/>
            <person name="Coughlan A.Y."/>
            <person name="Deshpande S."/>
            <person name="Douglass A.P."/>
            <person name="Hanson S.J."/>
            <person name="Klenk H.-P."/>
            <person name="Labutti K."/>
            <person name="Lapidus A."/>
            <person name="Lindquist E."/>
            <person name="Lipzen A."/>
            <person name="Meier-Kolthoff J.P."/>
            <person name="Ohm R.A."/>
            <person name="Otillar R.P."/>
            <person name="Pangilinan J."/>
            <person name="Peng Y."/>
            <person name="Rokas A."/>
            <person name="Rosa C.A."/>
            <person name="Scheuner C."/>
            <person name="Sibirny A.A."/>
            <person name="Slot J.C."/>
            <person name="Stielow J.B."/>
            <person name="Sun H."/>
            <person name="Kurtzman C.P."/>
            <person name="Blackwell M."/>
            <person name="Grigoriev I.V."/>
            <person name="Jeffries T.W."/>
        </authorList>
    </citation>
    <scope>NUCLEOTIDE SEQUENCE [LARGE SCALE GENOMIC DNA]</scope>
    <source>
        <strain evidence="15">NRRL YB-2248</strain>
    </source>
</reference>
<dbReference type="GO" id="GO:0005694">
    <property type="term" value="C:chromosome"/>
    <property type="evidence" value="ECO:0007669"/>
    <property type="project" value="UniProtKB-SubCell"/>
</dbReference>
<evidence type="ECO:0000256" key="3">
    <source>
        <dbReference type="ARBA" id="ARBA00006159"/>
    </source>
</evidence>
<proteinExistence type="inferred from homology"/>
<feature type="region of interest" description="Disordered" evidence="12">
    <location>
        <begin position="40"/>
        <end position="64"/>
    </location>
</feature>
<evidence type="ECO:0000256" key="5">
    <source>
        <dbReference type="ARBA" id="ARBA00018462"/>
    </source>
</evidence>
<organism evidence="14 15">
    <name type="scientific">[Candida] arabinofermentans NRRL YB-2248</name>
    <dbReference type="NCBI Taxonomy" id="983967"/>
    <lineage>
        <taxon>Eukaryota</taxon>
        <taxon>Fungi</taxon>
        <taxon>Dikarya</taxon>
        <taxon>Ascomycota</taxon>
        <taxon>Saccharomycotina</taxon>
        <taxon>Pichiomycetes</taxon>
        <taxon>Pichiales</taxon>
        <taxon>Pichiaceae</taxon>
        <taxon>Ogataea</taxon>
        <taxon>Ogataea/Candida clade</taxon>
    </lineage>
</organism>
<dbReference type="AlphaFoldDB" id="A0A1E4T1F0"/>
<dbReference type="Pfam" id="PF18469">
    <property type="entry name" value="PH_18"/>
    <property type="match status" value="1"/>
</dbReference>
<accession>A0A1E4T1F0</accession>
<keyword evidence="10" id="KW-0143">Chaperone</keyword>
<keyword evidence="9" id="KW-0804">Transcription</keyword>
<dbReference type="GO" id="GO:0005634">
    <property type="term" value="C:nucleus"/>
    <property type="evidence" value="ECO:0007669"/>
    <property type="project" value="UniProtKB-SubCell"/>
</dbReference>
<dbReference type="STRING" id="983967.A0A1E4T1F0"/>
<dbReference type="InterPro" id="IPR013719">
    <property type="entry name" value="RTT106/SPT16-like_middle_dom"/>
</dbReference>
<dbReference type="SMART" id="SM01287">
    <property type="entry name" value="Rtt106"/>
    <property type="match status" value="1"/>
</dbReference>
<dbReference type="InterPro" id="IPR040770">
    <property type="entry name" value="Rtt106_PH"/>
</dbReference>
<name>A0A1E4T1F0_9ASCO</name>
<evidence type="ECO:0000256" key="2">
    <source>
        <dbReference type="ARBA" id="ARBA00004286"/>
    </source>
</evidence>
<feature type="region of interest" description="Disordered" evidence="12">
    <location>
        <begin position="338"/>
        <end position="441"/>
    </location>
</feature>
<feature type="compositionally biased region" description="Polar residues" evidence="12">
    <location>
        <begin position="402"/>
        <end position="416"/>
    </location>
</feature>
<comment type="subcellular location">
    <subcellularLocation>
        <location evidence="2">Chromosome</location>
    </subcellularLocation>
    <subcellularLocation>
        <location evidence="1">Nucleus</location>
    </subcellularLocation>
</comment>
<dbReference type="GO" id="GO:0003677">
    <property type="term" value="F:DNA binding"/>
    <property type="evidence" value="ECO:0007669"/>
    <property type="project" value="UniProtKB-KW"/>
</dbReference>
<feature type="compositionally biased region" description="Acidic residues" evidence="12">
    <location>
        <begin position="350"/>
        <end position="370"/>
    </location>
</feature>
<dbReference type="EMBL" id="KV453852">
    <property type="protein sequence ID" value="ODV85542.1"/>
    <property type="molecule type" value="Genomic_DNA"/>
</dbReference>
<evidence type="ECO:0000256" key="7">
    <source>
        <dbReference type="ARBA" id="ARBA00023015"/>
    </source>
</evidence>
<gene>
    <name evidence="14" type="ORF">CANARDRAFT_7649</name>
</gene>
<comment type="similarity">
    <text evidence="3">Belongs to the RTT106 family.</text>
</comment>